<comment type="caution">
    <text evidence="1">The sequence shown here is derived from an EMBL/GenBank/DDBJ whole genome shotgun (WGS) entry which is preliminary data.</text>
</comment>
<dbReference type="EMBL" id="AALD02000005">
    <property type="protein sequence ID" value="EEQ11808.1"/>
    <property type="molecule type" value="Genomic_DNA"/>
</dbReference>
<accession>A0ABP2EH46</accession>
<protein>
    <submittedName>
        <fullName evidence="1">Uncharacterized protein</fullName>
    </submittedName>
</protein>
<gene>
    <name evidence="1" type="ORF">ymoll0001_3940</name>
</gene>
<keyword evidence="2" id="KW-1185">Reference proteome</keyword>
<proteinExistence type="predicted"/>
<name>A0ABP2EH46_YERMW</name>
<dbReference type="Proteomes" id="UP000003027">
    <property type="component" value="Unassembled WGS sequence"/>
</dbReference>
<evidence type="ECO:0000313" key="2">
    <source>
        <dbReference type="Proteomes" id="UP000003027"/>
    </source>
</evidence>
<reference evidence="1" key="1">
    <citation type="submission" date="2008-12" db="EMBL/GenBank/DDBJ databases">
        <title>Annotation of the Yersinia mollaretii ATCC 43969 genome.</title>
        <authorList>
            <person name="Read T.D."/>
            <person name="Akmal A."/>
            <person name="Bishop-Lilly K."/>
            <person name="Chen P.E."/>
            <person name="Cook C."/>
            <person name="Kiley M.P."/>
            <person name="Lentz S."/>
            <person name="Mateczun A."/>
            <person name="Nagarajan N."/>
            <person name="Nolan N."/>
            <person name="Osborne B.I."/>
            <person name="Pop M."/>
            <person name="Sozhamannan S."/>
            <person name="Stewart A.C."/>
            <person name="Sulakvelidze A."/>
            <person name="Thomason B."/>
            <person name="Willner K."/>
            <person name="Zwick M.E."/>
        </authorList>
    </citation>
    <scope>NUCLEOTIDE SEQUENCE [LARGE SCALE GENOMIC DNA]</scope>
    <source>
        <strain evidence="1">ATCC 43969</strain>
    </source>
</reference>
<evidence type="ECO:0000313" key="1">
    <source>
        <dbReference type="EMBL" id="EEQ11808.1"/>
    </source>
</evidence>
<sequence>MAFLMGATSYRFKGDDKKNFIFFSPESGLFYPLSRPYPKKTVKLTL</sequence>
<organism evidence="1 2">
    <name type="scientific">Yersinia mollaretii (strain ATCC 43969 / DSM 18520 / CIP 103324 / CNY 7263 / WAIP 204)</name>
    <dbReference type="NCBI Taxonomy" id="349967"/>
    <lineage>
        <taxon>Bacteria</taxon>
        <taxon>Pseudomonadati</taxon>
        <taxon>Pseudomonadota</taxon>
        <taxon>Gammaproteobacteria</taxon>
        <taxon>Enterobacterales</taxon>
        <taxon>Yersiniaceae</taxon>
        <taxon>Yersinia</taxon>
    </lineage>
</organism>